<accession>A0ABR9HGB9</accession>
<dbReference type="EMBL" id="JADBDY010000001">
    <property type="protein sequence ID" value="MBE1458065.1"/>
    <property type="molecule type" value="Genomic_DNA"/>
</dbReference>
<sequence>MRAERLWRRGLRFPRLFLADRTVLVHGDVDPSPDPRKSRYEARAFDTRSLRPLGTAFEVQGPVNLARAPEGEVWPGTVLVQASRRSVSVRDPRTGSPLLETDLAEPGERWPDDVALCVLNEAKEAVVLLFGESGDPGEDGGGGTRWWAVDPRTGATVPDLTDSRPGHEARGERMSFAGDFLVAPGQDPGFDPVLLADYEHPRERVYRLEDGEYLGEVESHADSETVAALVGGRPLLAVAGRVHSLPDLELVAELGGPRTLVSLVEWGGEAVAVYQEEDARPEGLGSWYLERLRIRYLDRPGQPVVELPGTWPGELEDLVAAPDRVVVLATTEGVYALHAPD</sequence>
<protein>
    <recommendedName>
        <fullName evidence="4">S9 family peptidase</fullName>
    </recommendedName>
</protein>
<organism evidence="2 3">
    <name type="scientific">Nocardiopsis terrae</name>
    <dbReference type="NCBI Taxonomy" id="372655"/>
    <lineage>
        <taxon>Bacteria</taxon>
        <taxon>Bacillati</taxon>
        <taxon>Actinomycetota</taxon>
        <taxon>Actinomycetes</taxon>
        <taxon>Streptosporangiales</taxon>
        <taxon>Nocardiopsidaceae</taxon>
        <taxon>Nocardiopsis</taxon>
    </lineage>
</organism>
<proteinExistence type="predicted"/>
<evidence type="ECO:0000313" key="2">
    <source>
        <dbReference type="EMBL" id="MBE1458065.1"/>
    </source>
</evidence>
<evidence type="ECO:0008006" key="4">
    <source>
        <dbReference type="Google" id="ProtNLM"/>
    </source>
</evidence>
<reference evidence="2 3" key="1">
    <citation type="submission" date="2020-10" db="EMBL/GenBank/DDBJ databases">
        <title>Sequencing the genomes of 1000 actinobacteria strains.</title>
        <authorList>
            <person name="Klenk H.-P."/>
        </authorList>
    </citation>
    <scope>NUCLEOTIDE SEQUENCE [LARGE SCALE GENOMIC DNA]</scope>
    <source>
        <strain evidence="2 3">DSM 45157</strain>
    </source>
</reference>
<evidence type="ECO:0000256" key="1">
    <source>
        <dbReference type="SAM" id="MobiDB-lite"/>
    </source>
</evidence>
<dbReference type="RefSeq" id="WP_191270341.1">
    <property type="nucleotide sequence ID" value="NZ_BMXJ01000003.1"/>
</dbReference>
<evidence type="ECO:0000313" key="3">
    <source>
        <dbReference type="Proteomes" id="UP000598217"/>
    </source>
</evidence>
<name>A0ABR9HGB9_9ACTN</name>
<gene>
    <name evidence="2" type="ORF">H4W79_002279</name>
</gene>
<feature type="region of interest" description="Disordered" evidence="1">
    <location>
        <begin position="148"/>
        <end position="169"/>
    </location>
</feature>
<dbReference type="InterPro" id="IPR011047">
    <property type="entry name" value="Quinoprotein_ADH-like_sf"/>
</dbReference>
<keyword evidence="3" id="KW-1185">Reference proteome</keyword>
<dbReference type="SUPFAM" id="SSF50998">
    <property type="entry name" value="Quinoprotein alcohol dehydrogenase-like"/>
    <property type="match status" value="1"/>
</dbReference>
<dbReference type="Proteomes" id="UP000598217">
    <property type="component" value="Unassembled WGS sequence"/>
</dbReference>
<comment type="caution">
    <text evidence="2">The sequence shown here is derived from an EMBL/GenBank/DDBJ whole genome shotgun (WGS) entry which is preliminary data.</text>
</comment>